<feature type="transmembrane region" description="Helical" evidence="1">
    <location>
        <begin position="12"/>
        <end position="35"/>
    </location>
</feature>
<feature type="transmembrane region" description="Helical" evidence="1">
    <location>
        <begin position="145"/>
        <end position="170"/>
    </location>
</feature>
<dbReference type="PANTHER" id="PTHR33802:SF1">
    <property type="entry name" value="XK-RELATED PROTEIN"/>
    <property type="match status" value="1"/>
</dbReference>
<keyword evidence="1" id="KW-0812">Transmembrane</keyword>
<organism evidence="2 3">
    <name type="scientific">Micropruina glycogenica</name>
    <dbReference type="NCBI Taxonomy" id="75385"/>
    <lineage>
        <taxon>Bacteria</taxon>
        <taxon>Bacillati</taxon>
        <taxon>Actinomycetota</taxon>
        <taxon>Actinomycetes</taxon>
        <taxon>Propionibacteriales</taxon>
        <taxon>Nocardioidaceae</taxon>
        <taxon>Micropruina</taxon>
    </lineage>
</organism>
<keyword evidence="3" id="KW-1185">Reference proteome</keyword>
<feature type="transmembrane region" description="Helical" evidence="1">
    <location>
        <begin position="182"/>
        <end position="199"/>
    </location>
</feature>
<sequence>MTSRSDRLRQWAVTVGFVAGLIGTLAGLGIIGTQVQNSAGGALRADATLLTPASQAFSIWSVIYVGLVGYVIWQWLPAQAHSRTARATGWWAAASLLLNGAWLGVTQAGWLWVSVLVIALLAYVLGRLCLNLVGHGPHSLAELLVVYVTFGLYLGWVCVATVANVTAAAVGTGVRLGAAERIVAVIVLLVAGALGVFLSRRMPGQYAIGVAMAWGLAWIAIGRLLVQPQSLVVGTVAAVVAAGVLAAHLLSARVRA</sequence>
<dbReference type="OrthoDB" id="5189031at2"/>
<dbReference type="EMBL" id="LT985188">
    <property type="protein sequence ID" value="SPD86002.1"/>
    <property type="molecule type" value="Genomic_DNA"/>
</dbReference>
<reference evidence="2 3" key="1">
    <citation type="submission" date="2018-02" db="EMBL/GenBank/DDBJ databases">
        <authorList>
            <person name="Cohen D.B."/>
            <person name="Kent A.D."/>
        </authorList>
    </citation>
    <scope>NUCLEOTIDE SEQUENCE [LARGE SCALE GENOMIC DNA]</scope>
    <source>
        <strain evidence="2">1</strain>
    </source>
</reference>
<dbReference type="Proteomes" id="UP000238164">
    <property type="component" value="Chromosome 1"/>
</dbReference>
<gene>
    <name evidence="2" type="ORF">MPLG2_0966</name>
</gene>
<proteinExistence type="predicted"/>
<name>A0A2N9JCY9_9ACTN</name>
<accession>A0A2N9JCY9</accession>
<evidence type="ECO:0000313" key="2">
    <source>
        <dbReference type="EMBL" id="SPD86002.1"/>
    </source>
</evidence>
<evidence type="ECO:0000313" key="3">
    <source>
        <dbReference type="Proteomes" id="UP000238164"/>
    </source>
</evidence>
<evidence type="ECO:0000256" key="1">
    <source>
        <dbReference type="SAM" id="Phobius"/>
    </source>
</evidence>
<keyword evidence="1" id="KW-0472">Membrane</keyword>
<feature type="transmembrane region" description="Helical" evidence="1">
    <location>
        <begin position="55"/>
        <end position="76"/>
    </location>
</feature>
<dbReference type="PANTHER" id="PTHR33802">
    <property type="entry name" value="SI:CH211-161H7.5-RELATED"/>
    <property type="match status" value="1"/>
</dbReference>
<dbReference type="RefSeq" id="WP_105185096.1">
    <property type="nucleotide sequence ID" value="NZ_BAAAGO010000002.1"/>
</dbReference>
<keyword evidence="1" id="KW-1133">Transmembrane helix</keyword>
<feature type="transmembrane region" description="Helical" evidence="1">
    <location>
        <begin position="206"/>
        <end position="225"/>
    </location>
</feature>
<feature type="transmembrane region" description="Helical" evidence="1">
    <location>
        <begin position="88"/>
        <end position="105"/>
    </location>
</feature>
<dbReference type="KEGG" id="mgg:MPLG2_0966"/>
<dbReference type="Gene3D" id="1.20.1260.100">
    <property type="entry name" value="TspO/MBR protein"/>
    <property type="match status" value="1"/>
</dbReference>
<feature type="transmembrane region" description="Helical" evidence="1">
    <location>
        <begin position="111"/>
        <end position="133"/>
    </location>
</feature>
<dbReference type="AlphaFoldDB" id="A0A2N9JCY9"/>
<dbReference type="InterPro" id="IPR038330">
    <property type="entry name" value="TspO/MBR-related_sf"/>
</dbReference>
<evidence type="ECO:0008006" key="4">
    <source>
        <dbReference type="Google" id="ProtNLM"/>
    </source>
</evidence>
<protein>
    <recommendedName>
        <fullName evidence="4">Tryptophan-rich sensory protein</fullName>
    </recommendedName>
</protein>
<feature type="transmembrane region" description="Helical" evidence="1">
    <location>
        <begin position="231"/>
        <end position="250"/>
    </location>
</feature>